<reference evidence="3" key="1">
    <citation type="submission" date="2016-06" db="UniProtKB">
        <authorList>
            <consortium name="WormBaseParasite"/>
        </authorList>
    </citation>
    <scope>IDENTIFICATION</scope>
</reference>
<dbReference type="EMBL" id="UYRT01080174">
    <property type="protein sequence ID" value="VDN22212.1"/>
    <property type="molecule type" value="Genomic_DNA"/>
</dbReference>
<protein>
    <submittedName>
        <fullName evidence="3">ZP domain-containing protein</fullName>
    </submittedName>
</protein>
<gene>
    <name evidence="1" type="ORF">GPUH_LOCUS13389</name>
</gene>
<name>A0A183DXE8_9BILA</name>
<dbReference type="WBParaSite" id="GPUH_0001340401-mRNA-1">
    <property type="protein sequence ID" value="GPUH_0001340401-mRNA-1"/>
    <property type="gene ID" value="GPUH_0001340401"/>
</dbReference>
<dbReference type="AlphaFoldDB" id="A0A183DXE8"/>
<reference evidence="1 2" key="2">
    <citation type="submission" date="2018-11" db="EMBL/GenBank/DDBJ databases">
        <authorList>
            <consortium name="Pathogen Informatics"/>
        </authorList>
    </citation>
    <scope>NUCLEOTIDE SEQUENCE [LARGE SCALE GENOMIC DNA]</scope>
</reference>
<proteinExistence type="predicted"/>
<keyword evidence="2" id="KW-1185">Reference proteome</keyword>
<organism evidence="3">
    <name type="scientific">Gongylonema pulchrum</name>
    <dbReference type="NCBI Taxonomy" id="637853"/>
    <lineage>
        <taxon>Eukaryota</taxon>
        <taxon>Metazoa</taxon>
        <taxon>Ecdysozoa</taxon>
        <taxon>Nematoda</taxon>
        <taxon>Chromadorea</taxon>
        <taxon>Rhabditida</taxon>
        <taxon>Spirurina</taxon>
        <taxon>Spiruromorpha</taxon>
        <taxon>Spiruroidea</taxon>
        <taxon>Gongylonematidae</taxon>
        <taxon>Gongylonema</taxon>
    </lineage>
</organism>
<evidence type="ECO:0000313" key="1">
    <source>
        <dbReference type="EMBL" id="VDN22212.1"/>
    </source>
</evidence>
<evidence type="ECO:0000313" key="2">
    <source>
        <dbReference type="Proteomes" id="UP000271098"/>
    </source>
</evidence>
<accession>A0A183DXE8</accession>
<sequence>MRSATVNTQQMVAQMLVNGTTVSYKISLKLYDRRKLQLNSRNCDLQFISDTYLRSAADASNGCSDQTFLRFDLGNALLHAERICQ</sequence>
<evidence type="ECO:0000313" key="3">
    <source>
        <dbReference type="WBParaSite" id="GPUH_0001340401-mRNA-1"/>
    </source>
</evidence>
<dbReference type="Proteomes" id="UP000271098">
    <property type="component" value="Unassembled WGS sequence"/>
</dbReference>